<accession>A0A3S4NXI0</accession>
<evidence type="ECO:0000313" key="1">
    <source>
        <dbReference type="EMBL" id="VEF02832.1"/>
    </source>
</evidence>
<organism evidence="1 2">
    <name type="scientific">Neisseria canis</name>
    <dbReference type="NCBI Taxonomy" id="493"/>
    <lineage>
        <taxon>Bacteria</taxon>
        <taxon>Pseudomonadati</taxon>
        <taxon>Pseudomonadota</taxon>
        <taxon>Betaproteobacteria</taxon>
        <taxon>Neisseriales</taxon>
        <taxon>Neisseriaceae</taxon>
        <taxon>Neisseria</taxon>
    </lineage>
</organism>
<proteinExistence type="predicted"/>
<dbReference type="EMBL" id="LR134313">
    <property type="protein sequence ID" value="VEF02832.1"/>
    <property type="molecule type" value="Genomic_DNA"/>
</dbReference>
<dbReference type="AlphaFoldDB" id="A0A3S4NXI0"/>
<sequence>MRRNSRYSVKTSNQHIPTPMDYLRKMPFTIVFIDKKGHSYDDSSRDLNAYIQRHPLIIPRLHQPCFSAKILEIAAHQCGMRVVRRPADSRVRRNLTYVIRKNLFKNDEELWNFINKPENLNTVK</sequence>
<gene>
    <name evidence="1" type="ORF">NCTC10296_02001</name>
</gene>
<dbReference type="Proteomes" id="UP000279284">
    <property type="component" value="Chromosome"/>
</dbReference>
<evidence type="ECO:0000313" key="2">
    <source>
        <dbReference type="Proteomes" id="UP000279284"/>
    </source>
</evidence>
<dbReference type="RefSeq" id="WP_232001288.1">
    <property type="nucleotide sequence ID" value="NZ_CAUJPY010000004.1"/>
</dbReference>
<protein>
    <submittedName>
        <fullName evidence="1">Uncharacterized protein</fullName>
    </submittedName>
</protein>
<reference evidence="1 2" key="1">
    <citation type="submission" date="2018-12" db="EMBL/GenBank/DDBJ databases">
        <authorList>
            <consortium name="Pathogen Informatics"/>
        </authorList>
    </citation>
    <scope>NUCLEOTIDE SEQUENCE [LARGE SCALE GENOMIC DNA]</scope>
    <source>
        <strain evidence="1 2">NCTC10296</strain>
    </source>
</reference>
<name>A0A3S4NXI0_9NEIS</name>
<dbReference type="KEGG" id="nci:NCTC10296_02001"/>
<dbReference type="STRING" id="493.BWD07_05135"/>
<keyword evidence="2" id="KW-1185">Reference proteome</keyword>